<evidence type="ECO:0000256" key="2">
    <source>
        <dbReference type="SAM" id="MobiDB-lite"/>
    </source>
</evidence>
<dbReference type="PROSITE" id="PS51257">
    <property type="entry name" value="PROKAR_LIPOPROTEIN"/>
    <property type="match status" value="1"/>
</dbReference>
<accession>A0A1J7BIW0</accession>
<dbReference type="STRING" id="1428644.BIV57_04995"/>
<proteinExistence type="inferred from homology"/>
<sequence length="390" mass="40822">MPQARRSVRGRTRRRRTRWWLAGLLTSLSVLAASCAGWTTLARLNGSVGHVDAFAGLAGRPGAGRGQDLLVVGTDDREGVSPAELRRLHAGGQSCDCTDTMLLVHLSADRRHAAVVSIPRDSYVEIPAHRDKHTGREVPAGHGKINAAFGMGGPALAVNTVEQATGIRVDHYLQVNFLSFVSTVDALGGVTVCTPRPLVDPESGLDLAPGTHRLDGAEALRYVRARHVDGSSDLGRMSRQQQFVVQMARQAQGSGLMMDPPRLQRVVSAALRSLTADRGLTATDLVALASDLKDLRPQDITRQTVPLAAVDHPVPGWGSTVLWDTAAADRLFEDLRADRTPGTGSPSPSASASTSASASAPARSVSADVAPAARPSASTGTACDPGGGAA</sequence>
<comment type="caution">
    <text evidence="5">The sequence shown here is derived from an EMBL/GenBank/DDBJ whole genome shotgun (WGS) entry which is preliminary data.</text>
</comment>
<protein>
    <recommendedName>
        <fullName evidence="4">Cell envelope-related transcriptional attenuator domain-containing protein</fullName>
    </recommendedName>
</protein>
<evidence type="ECO:0000313" key="6">
    <source>
        <dbReference type="Proteomes" id="UP000243342"/>
    </source>
</evidence>
<evidence type="ECO:0000256" key="3">
    <source>
        <dbReference type="SAM" id="SignalP"/>
    </source>
</evidence>
<dbReference type="OrthoDB" id="9782542at2"/>
<gene>
    <name evidence="5" type="ORF">BIV57_04995</name>
</gene>
<evidence type="ECO:0000256" key="1">
    <source>
        <dbReference type="ARBA" id="ARBA00006068"/>
    </source>
</evidence>
<feature type="signal peptide" evidence="3">
    <location>
        <begin position="1"/>
        <end position="32"/>
    </location>
</feature>
<dbReference type="EMBL" id="MLCF01000017">
    <property type="protein sequence ID" value="OIV38611.1"/>
    <property type="molecule type" value="Genomic_DNA"/>
</dbReference>
<name>A0A1J7BIW0_9ACTN</name>
<reference evidence="5 6" key="1">
    <citation type="submission" date="2016-10" db="EMBL/GenBank/DDBJ databases">
        <title>Genome sequence of Streptomyces gilvigriseus MUSC 26.</title>
        <authorList>
            <person name="Lee L.-H."/>
            <person name="Ser H.-L."/>
        </authorList>
    </citation>
    <scope>NUCLEOTIDE SEQUENCE [LARGE SCALE GENOMIC DNA]</scope>
    <source>
        <strain evidence="5 6">MUSC 26</strain>
    </source>
</reference>
<organism evidence="5 6">
    <name type="scientific">Mangrovactinospora gilvigrisea</name>
    <dbReference type="NCBI Taxonomy" id="1428644"/>
    <lineage>
        <taxon>Bacteria</taxon>
        <taxon>Bacillati</taxon>
        <taxon>Actinomycetota</taxon>
        <taxon>Actinomycetes</taxon>
        <taxon>Kitasatosporales</taxon>
        <taxon>Streptomycetaceae</taxon>
        <taxon>Mangrovactinospora</taxon>
    </lineage>
</organism>
<dbReference type="PANTHER" id="PTHR33392">
    <property type="entry name" value="POLYISOPRENYL-TEICHOIC ACID--PEPTIDOGLYCAN TEICHOIC ACID TRANSFERASE TAGU"/>
    <property type="match status" value="1"/>
</dbReference>
<dbReference type="PANTHER" id="PTHR33392:SF6">
    <property type="entry name" value="POLYISOPRENYL-TEICHOIC ACID--PEPTIDOGLYCAN TEICHOIC ACID TRANSFERASE TAGU"/>
    <property type="match status" value="1"/>
</dbReference>
<dbReference type="InterPro" id="IPR050922">
    <property type="entry name" value="LytR/CpsA/Psr_CW_biosynth"/>
</dbReference>
<dbReference type="Proteomes" id="UP000243342">
    <property type="component" value="Unassembled WGS sequence"/>
</dbReference>
<dbReference type="AlphaFoldDB" id="A0A1J7BIW0"/>
<dbReference type="Gene3D" id="3.40.630.190">
    <property type="entry name" value="LCP protein"/>
    <property type="match status" value="1"/>
</dbReference>
<comment type="similarity">
    <text evidence="1">Belongs to the LytR/CpsA/Psr (LCP) family.</text>
</comment>
<feature type="chain" id="PRO_5009643284" description="Cell envelope-related transcriptional attenuator domain-containing protein" evidence="3">
    <location>
        <begin position="33"/>
        <end position="390"/>
    </location>
</feature>
<dbReference type="NCBIfam" id="TIGR00350">
    <property type="entry name" value="lytR_cpsA_psr"/>
    <property type="match status" value="1"/>
</dbReference>
<dbReference type="RefSeq" id="WP_071655430.1">
    <property type="nucleotide sequence ID" value="NZ_MLCF01000017.1"/>
</dbReference>
<evidence type="ECO:0000259" key="4">
    <source>
        <dbReference type="Pfam" id="PF03816"/>
    </source>
</evidence>
<feature type="region of interest" description="Disordered" evidence="2">
    <location>
        <begin position="337"/>
        <end position="390"/>
    </location>
</feature>
<feature type="compositionally biased region" description="Low complexity" evidence="2">
    <location>
        <begin position="340"/>
        <end position="378"/>
    </location>
</feature>
<dbReference type="InterPro" id="IPR004474">
    <property type="entry name" value="LytR_CpsA_psr"/>
</dbReference>
<keyword evidence="6" id="KW-1185">Reference proteome</keyword>
<feature type="domain" description="Cell envelope-related transcriptional attenuator" evidence="4">
    <location>
        <begin position="98"/>
        <end position="252"/>
    </location>
</feature>
<dbReference type="Pfam" id="PF03816">
    <property type="entry name" value="LytR_cpsA_psr"/>
    <property type="match status" value="1"/>
</dbReference>
<evidence type="ECO:0000313" key="5">
    <source>
        <dbReference type="EMBL" id="OIV38611.1"/>
    </source>
</evidence>
<keyword evidence="3" id="KW-0732">Signal</keyword>